<reference evidence="1 2" key="1">
    <citation type="submission" date="2018-06" db="EMBL/GenBank/DDBJ databases">
        <title>Paenibacillus montanisoli sp. nov., isolated from mountain area soil.</title>
        <authorList>
            <person name="Wu M."/>
        </authorList>
    </citation>
    <scope>NUCLEOTIDE SEQUENCE [LARGE SCALE GENOMIC DNA]</scope>
    <source>
        <strain evidence="1 2">RA17</strain>
    </source>
</reference>
<dbReference type="PROSITE" id="PS01228">
    <property type="entry name" value="COF_1"/>
    <property type="match status" value="1"/>
</dbReference>
<dbReference type="Gene3D" id="3.30.1240.10">
    <property type="match status" value="1"/>
</dbReference>
<protein>
    <submittedName>
        <fullName evidence="1">Cof-type HAD-IIB family hydrolase</fullName>
    </submittedName>
</protein>
<dbReference type="GO" id="GO:0005829">
    <property type="term" value="C:cytosol"/>
    <property type="evidence" value="ECO:0007669"/>
    <property type="project" value="TreeGrafter"/>
</dbReference>
<dbReference type="Pfam" id="PF08282">
    <property type="entry name" value="Hydrolase_3"/>
    <property type="match status" value="1"/>
</dbReference>
<proteinExistence type="predicted"/>
<dbReference type="SUPFAM" id="SSF56784">
    <property type="entry name" value="HAD-like"/>
    <property type="match status" value="1"/>
</dbReference>
<dbReference type="NCBIfam" id="TIGR00099">
    <property type="entry name" value="Cof-subfamily"/>
    <property type="match status" value="1"/>
</dbReference>
<comment type="caution">
    <text evidence="1">The sequence shown here is derived from an EMBL/GenBank/DDBJ whole genome shotgun (WGS) entry which is preliminary data.</text>
</comment>
<dbReference type="InterPro" id="IPR023214">
    <property type="entry name" value="HAD_sf"/>
</dbReference>
<keyword evidence="2" id="KW-1185">Reference proteome</keyword>
<sequence>MNYDIIALDVDGTLLTDDHVLTPAVREAVREAHARGAEIVLCTGRGPASALPVLDALGLSGTMITHNGAATIDAAQRKVLHQYSIEATEVERFRSYCLRNGLHFDVNTALDMLIEGITPEAESMYRMFKAKPVMRDPKEPLPDGLVKFTLFGTKADLDIVEAEWNGWTHGLQHIRSGDMFIDVQHKEASKGTALRELAKVRGVDPSRVMAIGNYFNDVGMLAFAGLGVAVANAPDGVKEAADALTRSNEEDGVAHALRTYVFALHEKPSRGL</sequence>
<dbReference type="AlphaFoldDB" id="A0A328UA00"/>
<dbReference type="PANTHER" id="PTHR10000">
    <property type="entry name" value="PHOSPHOSERINE PHOSPHATASE"/>
    <property type="match status" value="1"/>
</dbReference>
<dbReference type="CDD" id="cd07516">
    <property type="entry name" value="HAD_Pase"/>
    <property type="match status" value="1"/>
</dbReference>
<evidence type="ECO:0000313" key="2">
    <source>
        <dbReference type="Proteomes" id="UP000249260"/>
    </source>
</evidence>
<dbReference type="Gene3D" id="3.40.50.1000">
    <property type="entry name" value="HAD superfamily/HAD-like"/>
    <property type="match status" value="1"/>
</dbReference>
<dbReference type="InterPro" id="IPR000150">
    <property type="entry name" value="Cof"/>
</dbReference>
<accession>A0A328UA00</accession>
<dbReference type="PANTHER" id="PTHR10000:SF8">
    <property type="entry name" value="HAD SUPERFAMILY HYDROLASE-LIKE, TYPE 3"/>
    <property type="match status" value="1"/>
</dbReference>
<organism evidence="1 2">
    <name type="scientific">Paenibacillus montanisoli</name>
    <dbReference type="NCBI Taxonomy" id="2081970"/>
    <lineage>
        <taxon>Bacteria</taxon>
        <taxon>Bacillati</taxon>
        <taxon>Bacillota</taxon>
        <taxon>Bacilli</taxon>
        <taxon>Bacillales</taxon>
        <taxon>Paenibacillaceae</taxon>
        <taxon>Paenibacillus</taxon>
    </lineage>
</organism>
<gene>
    <name evidence="1" type="ORF">DL346_05900</name>
</gene>
<name>A0A328UA00_9BACL</name>
<dbReference type="EMBL" id="QLUW01000001">
    <property type="protein sequence ID" value="RAP78683.1"/>
    <property type="molecule type" value="Genomic_DNA"/>
</dbReference>
<keyword evidence="1" id="KW-0378">Hydrolase</keyword>
<dbReference type="Proteomes" id="UP000249260">
    <property type="component" value="Unassembled WGS sequence"/>
</dbReference>
<dbReference type="SFLD" id="SFLDS00003">
    <property type="entry name" value="Haloacid_Dehalogenase"/>
    <property type="match status" value="1"/>
</dbReference>
<dbReference type="NCBIfam" id="TIGR01484">
    <property type="entry name" value="HAD-SF-IIB"/>
    <property type="match status" value="1"/>
</dbReference>
<dbReference type="OrthoDB" id="9790031at2"/>
<evidence type="ECO:0000313" key="1">
    <source>
        <dbReference type="EMBL" id="RAP78683.1"/>
    </source>
</evidence>
<dbReference type="InterPro" id="IPR036412">
    <property type="entry name" value="HAD-like_sf"/>
</dbReference>
<dbReference type="InterPro" id="IPR006379">
    <property type="entry name" value="HAD-SF_hydro_IIB"/>
</dbReference>
<dbReference type="SFLD" id="SFLDG01140">
    <property type="entry name" value="C2.B:_Phosphomannomutase_and_P"/>
    <property type="match status" value="1"/>
</dbReference>
<dbReference type="GO" id="GO:0016791">
    <property type="term" value="F:phosphatase activity"/>
    <property type="evidence" value="ECO:0007669"/>
    <property type="project" value="TreeGrafter"/>
</dbReference>
<dbReference type="GO" id="GO:0000287">
    <property type="term" value="F:magnesium ion binding"/>
    <property type="evidence" value="ECO:0007669"/>
    <property type="project" value="TreeGrafter"/>
</dbReference>